<dbReference type="InterPro" id="IPR006437">
    <property type="entry name" value="Phage_terminase_lsu"/>
</dbReference>
<comment type="caution">
    <text evidence="2">The sequence shown here is derived from an EMBL/GenBank/DDBJ whole genome shotgun (WGS) entry which is preliminary data.</text>
</comment>
<dbReference type="InterPro" id="IPR052380">
    <property type="entry name" value="Viral_DNA_packaging_terminase"/>
</dbReference>
<evidence type="ECO:0000259" key="1">
    <source>
        <dbReference type="Pfam" id="PF04466"/>
    </source>
</evidence>
<dbReference type="Gene3D" id="3.40.50.300">
    <property type="entry name" value="P-loop containing nucleotide triphosphate hydrolases"/>
    <property type="match status" value="1"/>
</dbReference>
<protein>
    <submittedName>
        <fullName evidence="2">PBSX family phage terminase large subunit</fullName>
    </submittedName>
</protein>
<name>A0A3E3DX31_9FIRM</name>
<evidence type="ECO:0000313" key="3">
    <source>
        <dbReference type="Proteomes" id="UP000261212"/>
    </source>
</evidence>
<reference evidence="2 3" key="1">
    <citation type="submission" date="2018-08" db="EMBL/GenBank/DDBJ databases">
        <title>A genome reference for cultivated species of the human gut microbiota.</title>
        <authorList>
            <person name="Zou Y."/>
            <person name="Xue W."/>
            <person name="Luo G."/>
        </authorList>
    </citation>
    <scope>NUCLEOTIDE SEQUENCE [LARGE SCALE GENOMIC DNA]</scope>
    <source>
        <strain evidence="2 3">AM25-6</strain>
    </source>
</reference>
<dbReference type="Pfam" id="PF04466">
    <property type="entry name" value="Terminase_3"/>
    <property type="match status" value="1"/>
</dbReference>
<gene>
    <name evidence="2" type="ORF">DW687_08590</name>
</gene>
<sequence length="487" mass="56158">MIEKVKISKKVFNEVYLPYIDNEDRLLIFYGGAGSGKSVFVVQRYIYKILNNKLCNILVVRKTGDTNRTSTFSLFNQIINNWNMNDIFKVNKSDMSITCKPNGNQIIFKGLDNVEKIKSVTFASGELTDVWMEEASEDEENDYKQLNVRLRGGKSKKQIVMSLNPIDINHWIKQDLIDTGKATYLHTTYKDNRFIDDDYKRELESYKDTDPYYYNVYCLGQWGTLGESVFDVNVVNAQLAKRIQPIKVGYFSYLWNGLKITHIKWIDDPTGYIKIYKDVKDGIPYVIGGDTAGDGSDSFTAHVIDNTNGEQVCVMKNTFDEDLYARQMYCLGKYYNDALIGIEDNYSSYPNKELDRIGYINLYVRERQDTYSYKLVKVFGFKTTQATRPVIIANLIKIVREEGEKIVDKGTLEEMLSFVRNEKGRAEAALGAHDDLVMGLAIAYQIRTQQSMVIDARYRQKKHYNFEFEKPKQTTISSDIGENIEVI</sequence>
<dbReference type="InterPro" id="IPR027417">
    <property type="entry name" value="P-loop_NTPase"/>
</dbReference>
<dbReference type="RefSeq" id="WP_117532441.1">
    <property type="nucleotide sequence ID" value="NZ_QUSM01000004.1"/>
</dbReference>
<dbReference type="InterPro" id="IPR035412">
    <property type="entry name" value="Terminase_L_N"/>
</dbReference>
<dbReference type="EMBL" id="QUSM01000004">
    <property type="protein sequence ID" value="RGD73824.1"/>
    <property type="molecule type" value="Genomic_DNA"/>
</dbReference>
<dbReference type="PANTHER" id="PTHR39184">
    <property type="match status" value="1"/>
</dbReference>
<evidence type="ECO:0000313" key="2">
    <source>
        <dbReference type="EMBL" id="RGD73824.1"/>
    </source>
</evidence>
<proteinExistence type="predicted"/>
<dbReference type="NCBIfam" id="TIGR01547">
    <property type="entry name" value="phage_term_2"/>
    <property type="match status" value="1"/>
</dbReference>
<dbReference type="PANTHER" id="PTHR39184:SF1">
    <property type="entry name" value="PBSX PHAGE TERMINASE LARGE SUBUNIT"/>
    <property type="match status" value="1"/>
</dbReference>
<dbReference type="Gene3D" id="3.30.420.240">
    <property type="match status" value="1"/>
</dbReference>
<dbReference type="AlphaFoldDB" id="A0A3E3DX31"/>
<accession>A0A3E3DX31</accession>
<organism evidence="2 3">
    <name type="scientific">Anaerofustis stercorihominis</name>
    <dbReference type="NCBI Taxonomy" id="214853"/>
    <lineage>
        <taxon>Bacteria</taxon>
        <taxon>Bacillati</taxon>
        <taxon>Bacillota</taxon>
        <taxon>Clostridia</taxon>
        <taxon>Eubacteriales</taxon>
        <taxon>Eubacteriaceae</taxon>
        <taxon>Anaerofustis</taxon>
    </lineage>
</organism>
<feature type="domain" description="Phage terminase large subunit N-terminal" evidence="1">
    <location>
        <begin position="26"/>
        <end position="221"/>
    </location>
</feature>
<dbReference type="Proteomes" id="UP000261212">
    <property type="component" value="Unassembled WGS sequence"/>
</dbReference>